<protein>
    <submittedName>
        <fullName evidence="1">YdbL-like protein DUF1318</fullName>
    </submittedName>
</protein>
<dbReference type="EMBL" id="APJX01000002">
    <property type="protein sequence ID" value="EMS80623.1"/>
    <property type="molecule type" value="Genomic_DNA"/>
</dbReference>
<reference evidence="1 2" key="1">
    <citation type="journal article" date="2013" name="Genome Announc.">
        <title>Draft Genome Sequence of Desulfotignum phosphitoxidans DSM 13687 Strain FiPS-3.</title>
        <authorList>
            <person name="Poehlein A."/>
            <person name="Daniel R."/>
            <person name="Simeonova D.D."/>
        </authorList>
    </citation>
    <scope>NUCLEOTIDE SEQUENCE [LARGE SCALE GENOMIC DNA]</scope>
    <source>
        <strain evidence="1 2">DSM 13687</strain>
    </source>
</reference>
<comment type="caution">
    <text evidence="1">The sequence shown here is derived from an EMBL/GenBank/DDBJ whole genome shotgun (WGS) entry which is preliminary data.</text>
</comment>
<gene>
    <name evidence="1" type="ORF">Dpo_2c03180</name>
</gene>
<dbReference type="AlphaFoldDB" id="S0FZR5"/>
<organism evidence="1 2">
    <name type="scientific">Desulfotignum phosphitoxidans DSM 13687</name>
    <dbReference type="NCBI Taxonomy" id="1286635"/>
    <lineage>
        <taxon>Bacteria</taxon>
        <taxon>Pseudomonadati</taxon>
        <taxon>Thermodesulfobacteriota</taxon>
        <taxon>Desulfobacteria</taxon>
        <taxon>Desulfobacterales</taxon>
        <taxon>Desulfobacteraceae</taxon>
        <taxon>Desulfotignum</taxon>
    </lineage>
</organism>
<evidence type="ECO:0000313" key="2">
    <source>
        <dbReference type="Proteomes" id="UP000014216"/>
    </source>
</evidence>
<dbReference type="Proteomes" id="UP000014216">
    <property type="component" value="Unassembled WGS sequence"/>
</dbReference>
<dbReference type="InterPro" id="IPR008309">
    <property type="entry name" value="YdbL"/>
</dbReference>
<sequence length="123" mass="13786">MRIKQWALYTIIGIAAVLTLADSVPAQGIKERMKERLPVIAQLKTQGIVGENNRGYLDFVGNEKTHEALIAQENQDRKTVYAHIAKQQNTSLSVVEKNRALQLIERAAPGTYVQMPDGTWVQK</sequence>
<dbReference type="RefSeq" id="WP_006964886.1">
    <property type="nucleotide sequence ID" value="NZ_APJX01000002.1"/>
</dbReference>
<keyword evidence="2" id="KW-1185">Reference proteome</keyword>
<accession>S0FZR5</accession>
<dbReference type="Pfam" id="PF07027">
    <property type="entry name" value="DUF1318"/>
    <property type="match status" value="1"/>
</dbReference>
<proteinExistence type="predicted"/>
<evidence type="ECO:0000313" key="1">
    <source>
        <dbReference type="EMBL" id="EMS80623.1"/>
    </source>
</evidence>
<dbReference type="OrthoDB" id="198301at2"/>
<name>S0FZR5_9BACT</name>